<keyword evidence="4" id="KW-1185">Reference proteome</keyword>
<keyword evidence="3" id="KW-0418">Kinase</keyword>
<proteinExistence type="predicted"/>
<dbReference type="EMBL" id="CP034563">
    <property type="protein sequence ID" value="AZQ64700.1"/>
    <property type="molecule type" value="Genomic_DNA"/>
</dbReference>
<name>A0A3Q9FS65_9BACT</name>
<evidence type="ECO:0000313" key="4">
    <source>
        <dbReference type="Proteomes" id="UP000267268"/>
    </source>
</evidence>
<feature type="transmembrane region" description="Helical" evidence="1">
    <location>
        <begin position="12"/>
        <end position="31"/>
    </location>
</feature>
<dbReference type="SUPFAM" id="SSF55874">
    <property type="entry name" value="ATPase domain of HSP90 chaperone/DNA topoisomerase II/histidine kinase"/>
    <property type="match status" value="1"/>
</dbReference>
<keyword evidence="1" id="KW-1133">Transmembrane helix</keyword>
<keyword evidence="3" id="KW-0808">Transferase</keyword>
<dbReference type="OrthoDB" id="9792992at2"/>
<keyword evidence="1" id="KW-0812">Transmembrane</keyword>
<dbReference type="KEGG" id="fll:EI427_20975"/>
<dbReference type="AlphaFoldDB" id="A0A3Q9FS65"/>
<feature type="domain" description="Signal transduction histidine kinase internal region" evidence="2">
    <location>
        <begin position="165"/>
        <end position="244"/>
    </location>
</feature>
<dbReference type="Proteomes" id="UP000267268">
    <property type="component" value="Chromosome 2"/>
</dbReference>
<dbReference type="InterPro" id="IPR050640">
    <property type="entry name" value="Bact_2-comp_sensor_kinase"/>
</dbReference>
<dbReference type="GO" id="GO:0000155">
    <property type="term" value="F:phosphorelay sensor kinase activity"/>
    <property type="evidence" value="ECO:0007669"/>
    <property type="project" value="InterPro"/>
</dbReference>
<dbReference type="PANTHER" id="PTHR34220:SF7">
    <property type="entry name" value="SENSOR HISTIDINE KINASE YPDA"/>
    <property type="match status" value="1"/>
</dbReference>
<protein>
    <submittedName>
        <fullName evidence="3">Sensor histidine kinase</fullName>
    </submittedName>
</protein>
<dbReference type="GO" id="GO:0016020">
    <property type="term" value="C:membrane"/>
    <property type="evidence" value="ECO:0007669"/>
    <property type="project" value="InterPro"/>
</dbReference>
<gene>
    <name evidence="3" type="ORF">EI427_20975</name>
</gene>
<organism evidence="3 4">
    <name type="scientific">Flammeovirga pectinis</name>
    <dbReference type="NCBI Taxonomy" id="2494373"/>
    <lineage>
        <taxon>Bacteria</taxon>
        <taxon>Pseudomonadati</taxon>
        <taxon>Bacteroidota</taxon>
        <taxon>Cytophagia</taxon>
        <taxon>Cytophagales</taxon>
        <taxon>Flammeovirgaceae</taxon>
        <taxon>Flammeovirga</taxon>
    </lineage>
</organism>
<dbReference type="Gene3D" id="3.30.565.10">
    <property type="entry name" value="Histidine kinase-like ATPase, C-terminal domain"/>
    <property type="match status" value="1"/>
</dbReference>
<sequence>MNELNKRNSLLYWQCQFLGWGTVSLYWAYRLVAFSEYSMGIIVLNYILDVGISIGLTHMYKHFAIHQKWTMLDLSSLFIRLVPSIIVLAAIFTLLNNLKWYYCIIFGTEEQVVMSVILMTWDPIFITGLRMMSIWVLAYHLYHFYQREIQTAKENTALAQIVQQAQLDNLQTQLNPHFLFNSLNSIKALVIERPEIARRAIDLLSDILRTSLYEKDTSLIGIQQELSLVNDYIELEKLRFEERLTTSFSIDETLMQHKIPTLSIQLLIENAIKHGIDKKINGGTIELLITEKESSLFIIVKNPGTFIENNPSKGLGLKNLLDRLEMQYKGKAHFSIQNDAENTVTATLEIPMQ</sequence>
<evidence type="ECO:0000259" key="2">
    <source>
        <dbReference type="Pfam" id="PF06580"/>
    </source>
</evidence>
<dbReference type="InterPro" id="IPR010559">
    <property type="entry name" value="Sig_transdc_His_kin_internal"/>
</dbReference>
<evidence type="ECO:0000256" key="1">
    <source>
        <dbReference type="SAM" id="Phobius"/>
    </source>
</evidence>
<feature type="transmembrane region" description="Helical" evidence="1">
    <location>
        <begin position="37"/>
        <end position="56"/>
    </location>
</feature>
<dbReference type="InterPro" id="IPR036890">
    <property type="entry name" value="HATPase_C_sf"/>
</dbReference>
<dbReference type="Pfam" id="PF06580">
    <property type="entry name" value="His_kinase"/>
    <property type="match status" value="1"/>
</dbReference>
<accession>A0A3Q9FS65</accession>
<feature type="transmembrane region" description="Helical" evidence="1">
    <location>
        <begin position="124"/>
        <end position="145"/>
    </location>
</feature>
<dbReference type="RefSeq" id="WP_126618658.1">
    <property type="nucleotide sequence ID" value="NZ_CP034563.1"/>
</dbReference>
<reference evidence="3 4" key="1">
    <citation type="submission" date="2018-12" db="EMBL/GenBank/DDBJ databases">
        <title>Flammeovirga pectinis sp. nov., isolated from the gut of the Korean scallop, Patinopecten yessoensis.</title>
        <authorList>
            <person name="Bae J.-W."/>
            <person name="Jeong Y.-S."/>
            <person name="Kang W."/>
        </authorList>
    </citation>
    <scope>NUCLEOTIDE SEQUENCE [LARGE SCALE GENOMIC DNA]</scope>
    <source>
        <strain evidence="3 4">L12M1</strain>
    </source>
</reference>
<evidence type="ECO:0000313" key="3">
    <source>
        <dbReference type="EMBL" id="AZQ64700.1"/>
    </source>
</evidence>
<keyword evidence="1" id="KW-0472">Membrane</keyword>
<dbReference type="PANTHER" id="PTHR34220">
    <property type="entry name" value="SENSOR HISTIDINE KINASE YPDA"/>
    <property type="match status" value="1"/>
</dbReference>
<feature type="transmembrane region" description="Helical" evidence="1">
    <location>
        <begin position="77"/>
        <end position="95"/>
    </location>
</feature>